<dbReference type="SUPFAM" id="SSF53383">
    <property type="entry name" value="PLP-dependent transferases"/>
    <property type="match status" value="1"/>
</dbReference>
<dbReference type="AlphaFoldDB" id="A0A9X2DB47"/>
<dbReference type="EMBL" id="JAMOIL010000040">
    <property type="protein sequence ID" value="MCM0622593.1"/>
    <property type="molecule type" value="Genomic_DNA"/>
</dbReference>
<evidence type="ECO:0000256" key="7">
    <source>
        <dbReference type="ARBA" id="ARBA00023014"/>
    </source>
</evidence>
<dbReference type="PIRSF" id="PIRSF005572">
    <property type="entry name" value="NifS"/>
    <property type="match status" value="1"/>
</dbReference>
<feature type="domain" description="Aminotransferase class V" evidence="9">
    <location>
        <begin position="22"/>
        <end position="377"/>
    </location>
</feature>
<evidence type="ECO:0000256" key="2">
    <source>
        <dbReference type="ARBA" id="ARBA00006490"/>
    </source>
</evidence>
<dbReference type="RefSeq" id="WP_250828777.1">
    <property type="nucleotide sequence ID" value="NZ_JAMOIL010000040.1"/>
</dbReference>
<keyword evidence="7" id="KW-0411">Iron-sulfur</keyword>
<dbReference type="GO" id="GO:0008483">
    <property type="term" value="F:transaminase activity"/>
    <property type="evidence" value="ECO:0007669"/>
    <property type="project" value="UniProtKB-KW"/>
</dbReference>
<dbReference type="PANTHER" id="PTHR11601:SF34">
    <property type="entry name" value="CYSTEINE DESULFURASE"/>
    <property type="match status" value="1"/>
</dbReference>
<evidence type="ECO:0000256" key="8">
    <source>
        <dbReference type="ARBA" id="ARBA00050776"/>
    </source>
</evidence>
<dbReference type="InterPro" id="IPR015422">
    <property type="entry name" value="PyrdxlP-dep_Trfase_small"/>
</dbReference>
<dbReference type="Gene3D" id="3.90.1150.10">
    <property type="entry name" value="Aspartate Aminotransferase, domain 1"/>
    <property type="match status" value="1"/>
</dbReference>
<gene>
    <name evidence="10" type="ORF">M8330_20085</name>
</gene>
<dbReference type="Pfam" id="PF00266">
    <property type="entry name" value="Aminotran_5"/>
    <property type="match status" value="1"/>
</dbReference>
<dbReference type="InterPro" id="IPR000192">
    <property type="entry name" value="Aminotrans_V_dom"/>
</dbReference>
<evidence type="ECO:0000256" key="1">
    <source>
        <dbReference type="ARBA" id="ARBA00001933"/>
    </source>
</evidence>
<dbReference type="Gene3D" id="1.10.260.50">
    <property type="match status" value="1"/>
</dbReference>
<dbReference type="Gene3D" id="3.40.640.10">
    <property type="entry name" value="Type I PLP-dependent aspartate aminotransferase-like (Major domain)"/>
    <property type="match status" value="1"/>
</dbReference>
<comment type="similarity">
    <text evidence="2">Belongs to the class-V pyridoxal-phosphate-dependent aminotransferase family. NifS/IscS subfamily.</text>
</comment>
<comment type="catalytic activity">
    <reaction evidence="8">
        <text>(sulfur carrier)-H + L-cysteine = (sulfur carrier)-SH + L-alanine</text>
        <dbReference type="Rhea" id="RHEA:43892"/>
        <dbReference type="Rhea" id="RHEA-COMP:14737"/>
        <dbReference type="Rhea" id="RHEA-COMP:14739"/>
        <dbReference type="ChEBI" id="CHEBI:29917"/>
        <dbReference type="ChEBI" id="CHEBI:35235"/>
        <dbReference type="ChEBI" id="CHEBI:57972"/>
        <dbReference type="ChEBI" id="CHEBI:64428"/>
        <dbReference type="EC" id="2.8.1.7"/>
    </reaction>
</comment>
<dbReference type="Proteomes" id="UP001139485">
    <property type="component" value="Unassembled WGS sequence"/>
</dbReference>
<keyword evidence="10" id="KW-0032">Aminotransferase</keyword>
<comment type="cofactor">
    <cofactor evidence="1">
        <name>pyridoxal 5'-phosphate</name>
        <dbReference type="ChEBI" id="CHEBI:597326"/>
    </cofactor>
</comment>
<protein>
    <submittedName>
        <fullName evidence="10">Aminotransferase class V-fold PLP-dependent enzyme</fullName>
    </submittedName>
</protein>
<evidence type="ECO:0000259" key="9">
    <source>
        <dbReference type="Pfam" id="PF00266"/>
    </source>
</evidence>
<evidence type="ECO:0000256" key="6">
    <source>
        <dbReference type="ARBA" id="ARBA00023004"/>
    </source>
</evidence>
<comment type="caution">
    <text evidence="10">The sequence shown here is derived from an EMBL/GenBank/DDBJ whole genome shotgun (WGS) entry which is preliminary data.</text>
</comment>
<evidence type="ECO:0000313" key="10">
    <source>
        <dbReference type="EMBL" id="MCM0622593.1"/>
    </source>
</evidence>
<dbReference type="InterPro" id="IPR016454">
    <property type="entry name" value="Cysteine_dSase"/>
</dbReference>
<name>A0A9X2DB47_9ACTN</name>
<keyword evidence="6" id="KW-0408">Iron</keyword>
<evidence type="ECO:0000256" key="3">
    <source>
        <dbReference type="ARBA" id="ARBA00022679"/>
    </source>
</evidence>
<dbReference type="InterPro" id="IPR015424">
    <property type="entry name" value="PyrdxlP-dep_Trfase"/>
</dbReference>
<sequence length="394" mass="40816">MQDQTDPAPASTPASTPASAPVLLDAAAGRPLHPAALEVLDAALARGWADPRALHRAGRDARLLLENAREVVAGSLGVRRDEVRFTSPVDAVQRGLLGLARARLDAGARDLVLAPVEHAHVRHAASWWAQVHGGSVHEAPVGRDGRVDLDALERLARAPGTAAVALQLANHEIGTTQPVGAVALPESVDLFVDGSASLGLLDLPREGWAAAAGHATSWGGPGGVGVLLVRHGARWLNPFPGDPGPQDAGGALPDAPLALAAAAALRGTLAERAGVDARRRRLVDRIRATAATLPDVDLVGDPDDRLPHLLTFSCLYLPGDALVRELDRHGFAVASGSACTASTLEPSHVLAAVGALTHGNVRVSLAPEVTDDDVERLCHVLPDVVARLRAEVGL</sequence>
<proteinExistence type="inferred from homology"/>
<accession>A0A9X2DB47</accession>
<evidence type="ECO:0000313" key="11">
    <source>
        <dbReference type="Proteomes" id="UP001139485"/>
    </source>
</evidence>
<dbReference type="GO" id="GO:0051536">
    <property type="term" value="F:iron-sulfur cluster binding"/>
    <property type="evidence" value="ECO:0007669"/>
    <property type="project" value="UniProtKB-KW"/>
</dbReference>
<keyword evidence="4" id="KW-0479">Metal-binding</keyword>
<organism evidence="10 11">
    <name type="scientific">Nocardioides bruguierae</name>
    <dbReference type="NCBI Taxonomy" id="2945102"/>
    <lineage>
        <taxon>Bacteria</taxon>
        <taxon>Bacillati</taxon>
        <taxon>Actinomycetota</taxon>
        <taxon>Actinomycetes</taxon>
        <taxon>Propionibacteriales</taxon>
        <taxon>Nocardioidaceae</taxon>
        <taxon>Nocardioides</taxon>
    </lineage>
</organism>
<keyword evidence="5" id="KW-0663">Pyridoxal phosphate</keyword>
<evidence type="ECO:0000256" key="4">
    <source>
        <dbReference type="ARBA" id="ARBA00022723"/>
    </source>
</evidence>
<keyword evidence="11" id="KW-1185">Reference proteome</keyword>
<keyword evidence="3" id="KW-0808">Transferase</keyword>
<evidence type="ECO:0000256" key="5">
    <source>
        <dbReference type="ARBA" id="ARBA00022898"/>
    </source>
</evidence>
<dbReference type="GO" id="GO:0031071">
    <property type="term" value="F:cysteine desulfurase activity"/>
    <property type="evidence" value="ECO:0007669"/>
    <property type="project" value="UniProtKB-EC"/>
</dbReference>
<reference evidence="10" key="1">
    <citation type="submission" date="2022-05" db="EMBL/GenBank/DDBJ databases">
        <authorList>
            <person name="Tuo L."/>
        </authorList>
    </citation>
    <scope>NUCLEOTIDE SEQUENCE</scope>
    <source>
        <strain evidence="10">BSK12Z-4</strain>
    </source>
</reference>
<dbReference type="PANTHER" id="PTHR11601">
    <property type="entry name" value="CYSTEINE DESULFURYLASE FAMILY MEMBER"/>
    <property type="match status" value="1"/>
</dbReference>
<dbReference type="GO" id="GO:0046872">
    <property type="term" value="F:metal ion binding"/>
    <property type="evidence" value="ECO:0007669"/>
    <property type="project" value="UniProtKB-KW"/>
</dbReference>
<dbReference type="InterPro" id="IPR015421">
    <property type="entry name" value="PyrdxlP-dep_Trfase_major"/>
</dbReference>